<evidence type="ECO:0000313" key="2">
    <source>
        <dbReference type="Proteomes" id="UP000247454"/>
    </source>
</evidence>
<gene>
    <name evidence="1" type="ORF">C7477_109107</name>
</gene>
<keyword evidence="2" id="KW-1185">Reference proteome</keyword>
<sequence>MLEVEAPEYRVRLFLSVDLTGSTDFKSKNNSTAWLKAFQRFYGEFPKTFISIYEDVCGHIPQMAEIEKANFPKVWKTIGDEIIFVNRVYSLCHVSAYVTAFVETLKRFGQELQLSYNYKLNTKGNAWVAAFPSPNCSIRLSIDGRLDPINGTDELPSEKSECDVDQNPRFFDFLGKGIDGGFRIARNSTINTLTVSPGLAYLLCKARKNVDTTQFIIDLHFAEMQEFKGVANGEPYPIITIDTTRDEKRKNLISQQRKLLKSHSDFDVDGLTAYLGDFLDFYKIEKPLLKIQYNNNTEPFPDHYTEYLHEWNAQKAQLSNIQDMEAASGNADRDGDADIIDVNEERTAEDVMMSITDALI</sequence>
<dbReference type="AlphaFoldDB" id="A0A318T2D5"/>
<proteinExistence type="predicted"/>
<comment type="caution">
    <text evidence="1">The sequence shown here is derived from an EMBL/GenBank/DDBJ whole genome shotgun (WGS) entry which is preliminary data.</text>
</comment>
<name>A0A318T2D5_9HYPH</name>
<evidence type="ECO:0000313" key="1">
    <source>
        <dbReference type="EMBL" id="PYE88062.1"/>
    </source>
</evidence>
<dbReference type="RefSeq" id="WP_110751516.1">
    <property type="nucleotide sequence ID" value="NZ_QJTF01000009.1"/>
</dbReference>
<dbReference type="OrthoDB" id="6086824at2"/>
<accession>A0A318T2D5</accession>
<protein>
    <submittedName>
        <fullName evidence="1">Uncharacterized protein</fullName>
    </submittedName>
</protein>
<dbReference type="Proteomes" id="UP000247454">
    <property type="component" value="Unassembled WGS sequence"/>
</dbReference>
<reference evidence="1 2" key="1">
    <citation type="submission" date="2018-06" db="EMBL/GenBank/DDBJ databases">
        <title>Genomic Encyclopedia of Type Strains, Phase III (KMG-III): the genomes of soil and plant-associated and newly described type strains.</title>
        <authorList>
            <person name="Whitman W."/>
        </authorList>
    </citation>
    <scope>NUCLEOTIDE SEQUENCE [LARGE SCALE GENOMIC DNA]</scope>
    <source>
        <strain evidence="1 2">ORS 1419</strain>
    </source>
</reference>
<organism evidence="1 2">
    <name type="scientific">Phyllobacterium leguminum</name>
    <dbReference type="NCBI Taxonomy" id="314237"/>
    <lineage>
        <taxon>Bacteria</taxon>
        <taxon>Pseudomonadati</taxon>
        <taxon>Pseudomonadota</taxon>
        <taxon>Alphaproteobacteria</taxon>
        <taxon>Hyphomicrobiales</taxon>
        <taxon>Phyllobacteriaceae</taxon>
        <taxon>Phyllobacterium</taxon>
    </lineage>
</organism>
<dbReference type="EMBL" id="QJTF01000009">
    <property type="protein sequence ID" value="PYE88062.1"/>
    <property type="molecule type" value="Genomic_DNA"/>
</dbReference>